<dbReference type="Gene3D" id="3.40.50.2000">
    <property type="entry name" value="Glycogen Phosphorylase B"/>
    <property type="match status" value="1"/>
</dbReference>
<comment type="caution">
    <text evidence="8">The sequence shown here is derived from an EMBL/GenBank/DDBJ whole genome shotgun (WGS) entry which is preliminary data.</text>
</comment>
<keyword evidence="3" id="KW-0328">Glycosyltransferase</keyword>
<dbReference type="GO" id="GO:0046509">
    <property type="term" value="F:1,2-diacylglycerol 3-beta-galactosyltransferase activity"/>
    <property type="evidence" value="ECO:0007669"/>
    <property type="project" value="UniProtKB-EC"/>
</dbReference>
<dbReference type="InterPro" id="IPR009695">
    <property type="entry name" value="Diacylglyc_glucosyltr_N"/>
</dbReference>
<proteinExistence type="inferred from homology"/>
<gene>
    <name evidence="8" type="ORF">NCGR_LOCUS47949</name>
</gene>
<dbReference type="EMBL" id="CAJGYO010000013">
    <property type="protein sequence ID" value="CAD6264644.1"/>
    <property type="molecule type" value="Genomic_DNA"/>
</dbReference>
<dbReference type="GO" id="GO:0009247">
    <property type="term" value="P:glycolipid biosynthetic process"/>
    <property type="evidence" value="ECO:0007669"/>
    <property type="project" value="InterPro"/>
</dbReference>
<name>A0A811R3L1_9POAL</name>
<comment type="similarity">
    <text evidence="1">Belongs to the glycosyltransferase 28 family.</text>
</comment>
<dbReference type="OrthoDB" id="200404at2759"/>
<feature type="domain" description="Diacylglycerol glucosyltransferase N-terminal" evidence="7">
    <location>
        <begin position="79"/>
        <end position="239"/>
    </location>
</feature>
<dbReference type="InterPro" id="IPR050519">
    <property type="entry name" value="Glycosyltransf_28_UgtP"/>
</dbReference>
<evidence type="ECO:0000259" key="7">
    <source>
        <dbReference type="Pfam" id="PF06925"/>
    </source>
</evidence>
<dbReference type="Pfam" id="PF04101">
    <property type="entry name" value="Glyco_tran_28_C"/>
    <property type="match status" value="1"/>
</dbReference>
<dbReference type="PANTHER" id="PTHR43025">
    <property type="entry name" value="MONOGALACTOSYLDIACYLGLYCEROL SYNTHASE"/>
    <property type="match status" value="1"/>
</dbReference>
<organism evidence="8 9">
    <name type="scientific">Miscanthus lutarioriparius</name>
    <dbReference type="NCBI Taxonomy" id="422564"/>
    <lineage>
        <taxon>Eukaryota</taxon>
        <taxon>Viridiplantae</taxon>
        <taxon>Streptophyta</taxon>
        <taxon>Embryophyta</taxon>
        <taxon>Tracheophyta</taxon>
        <taxon>Spermatophyta</taxon>
        <taxon>Magnoliopsida</taxon>
        <taxon>Liliopsida</taxon>
        <taxon>Poales</taxon>
        <taxon>Poaceae</taxon>
        <taxon>PACMAD clade</taxon>
        <taxon>Panicoideae</taxon>
        <taxon>Andropogonodae</taxon>
        <taxon>Andropogoneae</taxon>
        <taxon>Saccharinae</taxon>
        <taxon>Miscanthus</taxon>
    </lineage>
</organism>
<dbReference type="InterPro" id="IPR007235">
    <property type="entry name" value="Glyco_trans_28_C"/>
</dbReference>
<evidence type="ECO:0000256" key="2">
    <source>
        <dbReference type="ARBA" id="ARBA00012615"/>
    </source>
</evidence>
<evidence type="ECO:0000256" key="5">
    <source>
        <dbReference type="ARBA" id="ARBA00046299"/>
    </source>
</evidence>
<feature type="domain" description="Glycosyl transferase family 28 C-terminal" evidence="6">
    <location>
        <begin position="255"/>
        <end position="374"/>
    </location>
</feature>
<dbReference type="AlphaFoldDB" id="A0A811R3L1"/>
<protein>
    <recommendedName>
        <fullName evidence="2">monogalactosyldiacylglycerol synthase</fullName>
        <ecNumber evidence="2">2.4.1.46</ecNumber>
    </recommendedName>
</protein>
<dbReference type="PANTHER" id="PTHR43025:SF8">
    <property type="entry name" value="MONOGALACTOSYLDIACYLGLYCEROL SYNTHASE 2, CHLOROPLASTIC-RELATED"/>
    <property type="match status" value="1"/>
</dbReference>
<keyword evidence="4" id="KW-0808">Transferase</keyword>
<sequence length="446" mass="49845">MMRYQSERTAVARRQLYQPLRCAFYDGAAGGFGLPGDGLAAALSEDPTADAARVSTGGGKKKQAARNVLILMSDTGGGHRASAEALRDAFRIEFGNAYKVFVTDLGKEYGGWPLNDMERSYKFMLRHVRLWKVAFHGTSPRWVHGMYLAALAYYYANEVVAGIMKYEPDIIISVHPLMQHIPLWVLKWQSLHPKVPFVTVITDLNTCHPTWFHYGVTRCYCPSAEVANRALLRGLGPSQDEVRKELGLDPQLPAVLLMGGGEGMGPVEETARALGEELYDHRRRRRVGQVVVICGRNQALRSTLQSLRWKVPVKIRGFETQMEKWMAACDCIITKAGPGTIAEALIRGLPIILNDFIPGQEVGNVPYVVDNGAGVFSKDPREAARQVARWFSTDEDELKRYSRNALKLAQPEAVFHIVKDIHKLQQQPAAVIRIPYLLTSSFPYHI</sequence>
<dbReference type="Proteomes" id="UP000604825">
    <property type="component" value="Unassembled WGS sequence"/>
</dbReference>
<evidence type="ECO:0000259" key="6">
    <source>
        <dbReference type="Pfam" id="PF04101"/>
    </source>
</evidence>
<evidence type="ECO:0000256" key="4">
    <source>
        <dbReference type="ARBA" id="ARBA00022679"/>
    </source>
</evidence>
<evidence type="ECO:0000313" key="8">
    <source>
        <dbReference type="EMBL" id="CAD6264644.1"/>
    </source>
</evidence>
<dbReference type="SUPFAM" id="SSF53756">
    <property type="entry name" value="UDP-Glycosyltransferase/glycogen phosphorylase"/>
    <property type="match status" value="1"/>
</dbReference>
<dbReference type="GO" id="GO:0031969">
    <property type="term" value="C:chloroplast membrane"/>
    <property type="evidence" value="ECO:0007669"/>
    <property type="project" value="UniProtKB-SubCell"/>
</dbReference>
<accession>A0A811R3L1</accession>
<evidence type="ECO:0000313" key="9">
    <source>
        <dbReference type="Proteomes" id="UP000604825"/>
    </source>
</evidence>
<evidence type="ECO:0000256" key="1">
    <source>
        <dbReference type="ARBA" id="ARBA00006962"/>
    </source>
</evidence>
<evidence type="ECO:0000256" key="3">
    <source>
        <dbReference type="ARBA" id="ARBA00022676"/>
    </source>
</evidence>
<reference evidence="8" key="1">
    <citation type="submission" date="2020-10" db="EMBL/GenBank/DDBJ databases">
        <authorList>
            <person name="Han B."/>
            <person name="Lu T."/>
            <person name="Zhao Q."/>
            <person name="Huang X."/>
            <person name="Zhao Y."/>
        </authorList>
    </citation>
    <scope>NUCLEOTIDE SEQUENCE</scope>
</reference>
<dbReference type="Pfam" id="PF06925">
    <property type="entry name" value="MGDG_synth"/>
    <property type="match status" value="1"/>
</dbReference>
<dbReference type="EC" id="2.4.1.46" evidence="2"/>
<comment type="subcellular location">
    <subcellularLocation>
        <location evidence="5">Plastid</location>
        <location evidence="5">Chloroplast membrane</location>
    </subcellularLocation>
</comment>
<keyword evidence="9" id="KW-1185">Reference proteome</keyword>